<sequence length="159" mass="18683">MSNSCGSKRYIFQETIDHCRWKGVLRNEVLTKTELQEHNLHHFSCNSFDNILLKVYNICNKVEGIGILTIYDITSAICRYNKINIDKIYIIGKGPKRAIRLLDVKVKLQKIQNITLKYVEIPEILKAFHEKNYEINLQLKNSNNGDDFESYLCNWQKDK</sequence>
<reference evidence="1" key="1">
    <citation type="journal article" date="2020" name="Nature">
        <title>Giant virus diversity and host interactions through global metagenomics.</title>
        <authorList>
            <person name="Schulz F."/>
            <person name="Roux S."/>
            <person name="Paez-Espino D."/>
            <person name="Jungbluth S."/>
            <person name="Walsh D.A."/>
            <person name="Denef V.J."/>
            <person name="McMahon K.D."/>
            <person name="Konstantinidis K.T."/>
            <person name="Eloe-Fadrosh E.A."/>
            <person name="Kyrpides N.C."/>
            <person name="Woyke T."/>
        </authorList>
    </citation>
    <scope>NUCLEOTIDE SEQUENCE</scope>
    <source>
        <strain evidence="1">GVMAG-S-3300011013-78</strain>
    </source>
</reference>
<dbReference type="AlphaFoldDB" id="A0A6C0KG43"/>
<organism evidence="1">
    <name type="scientific">viral metagenome</name>
    <dbReference type="NCBI Taxonomy" id="1070528"/>
    <lineage>
        <taxon>unclassified sequences</taxon>
        <taxon>metagenomes</taxon>
        <taxon>organismal metagenomes</taxon>
    </lineage>
</organism>
<protein>
    <submittedName>
        <fullName evidence="1">Uncharacterized protein</fullName>
    </submittedName>
</protein>
<dbReference type="EMBL" id="MN740877">
    <property type="protein sequence ID" value="QHU16161.1"/>
    <property type="molecule type" value="Genomic_DNA"/>
</dbReference>
<evidence type="ECO:0000313" key="1">
    <source>
        <dbReference type="EMBL" id="QHU16161.1"/>
    </source>
</evidence>
<proteinExistence type="predicted"/>
<name>A0A6C0KG43_9ZZZZ</name>
<accession>A0A6C0KG43</accession>